<proteinExistence type="predicted"/>
<evidence type="ECO:0000256" key="2">
    <source>
        <dbReference type="ARBA" id="ARBA00022741"/>
    </source>
</evidence>
<evidence type="ECO:0000256" key="3">
    <source>
        <dbReference type="ARBA" id="ARBA00022840"/>
    </source>
</evidence>
<comment type="caution">
    <text evidence="6">The sequence shown here is derived from an EMBL/GenBank/DDBJ whole genome shotgun (WGS) entry which is preliminary data.</text>
</comment>
<protein>
    <recommendedName>
        <fullName evidence="5">ATP-grasp domain-containing protein</fullName>
    </recommendedName>
</protein>
<dbReference type="GO" id="GO:0016874">
    <property type="term" value="F:ligase activity"/>
    <property type="evidence" value="ECO:0007669"/>
    <property type="project" value="UniProtKB-KW"/>
</dbReference>
<dbReference type="AlphaFoldDB" id="W4LQK2"/>
<dbReference type="SUPFAM" id="SSF56059">
    <property type="entry name" value="Glutathione synthetase ATP-binding domain-like"/>
    <property type="match status" value="1"/>
</dbReference>
<dbReference type="InterPro" id="IPR011761">
    <property type="entry name" value="ATP-grasp"/>
</dbReference>
<accession>W4LQK2</accession>
<evidence type="ECO:0000259" key="5">
    <source>
        <dbReference type="PROSITE" id="PS50975"/>
    </source>
</evidence>
<evidence type="ECO:0000256" key="4">
    <source>
        <dbReference type="PROSITE-ProRule" id="PRU00409"/>
    </source>
</evidence>
<feature type="domain" description="ATP-grasp" evidence="5">
    <location>
        <begin position="112"/>
        <end position="316"/>
    </location>
</feature>
<name>W4LQK2_ENTF1</name>
<gene>
    <name evidence="6" type="ORF">ETSY1_12830</name>
</gene>
<dbReference type="HOGENOM" id="CLU_029016_6_2_7"/>
<dbReference type="GO" id="GO:0005524">
    <property type="term" value="F:ATP binding"/>
    <property type="evidence" value="ECO:0007669"/>
    <property type="project" value="UniProtKB-UniRule"/>
</dbReference>
<dbReference type="InterPro" id="IPR041472">
    <property type="entry name" value="BL00235/CARNS1_N"/>
</dbReference>
<dbReference type="InterPro" id="IPR052032">
    <property type="entry name" value="ATP-dep_AA_Ligase"/>
</dbReference>
<evidence type="ECO:0000313" key="6">
    <source>
        <dbReference type="EMBL" id="ETX00011.1"/>
    </source>
</evidence>
<keyword evidence="2 4" id="KW-0547">Nucleotide-binding</keyword>
<dbReference type="Pfam" id="PF18130">
    <property type="entry name" value="ATPgrasp_N"/>
    <property type="match status" value="1"/>
</dbReference>
<dbReference type="PROSITE" id="PS50975">
    <property type="entry name" value="ATP_GRASP"/>
    <property type="match status" value="1"/>
</dbReference>
<evidence type="ECO:0000313" key="7">
    <source>
        <dbReference type="Proteomes" id="UP000019141"/>
    </source>
</evidence>
<dbReference type="PANTHER" id="PTHR43585">
    <property type="entry name" value="FUMIPYRROLE BIOSYNTHESIS PROTEIN C"/>
    <property type="match status" value="1"/>
</dbReference>
<keyword evidence="1" id="KW-0436">Ligase</keyword>
<dbReference type="Pfam" id="PF13535">
    <property type="entry name" value="ATP-grasp_4"/>
    <property type="match status" value="1"/>
</dbReference>
<dbReference type="EMBL" id="AZHW01000384">
    <property type="protein sequence ID" value="ETX00011.1"/>
    <property type="molecule type" value="Genomic_DNA"/>
</dbReference>
<reference evidence="6 7" key="1">
    <citation type="journal article" date="2014" name="Nature">
        <title>An environmental bacterial taxon with a large and distinct metabolic repertoire.</title>
        <authorList>
            <person name="Wilson M.C."/>
            <person name="Mori T."/>
            <person name="Ruckert C."/>
            <person name="Uria A.R."/>
            <person name="Helf M.J."/>
            <person name="Takada K."/>
            <person name="Gernert C."/>
            <person name="Steffens U.A."/>
            <person name="Heycke N."/>
            <person name="Schmitt S."/>
            <person name="Rinke C."/>
            <person name="Helfrich E.J."/>
            <person name="Brachmann A.O."/>
            <person name="Gurgui C."/>
            <person name="Wakimoto T."/>
            <person name="Kracht M."/>
            <person name="Crusemann M."/>
            <person name="Hentschel U."/>
            <person name="Abe I."/>
            <person name="Matsunaga S."/>
            <person name="Kalinowski J."/>
            <person name="Takeyama H."/>
            <person name="Piel J."/>
        </authorList>
    </citation>
    <scope>NUCLEOTIDE SEQUENCE [LARGE SCALE GENOMIC DNA]</scope>
    <source>
        <strain evidence="7">TSY1</strain>
    </source>
</reference>
<dbReference type="Gene3D" id="3.40.50.20">
    <property type="match status" value="1"/>
</dbReference>
<keyword evidence="3 4" id="KW-0067">ATP-binding</keyword>
<dbReference type="PATRIC" id="fig|1429438.4.peg.2569"/>
<sequence>MPRLMLLLPTRTYRAHDFMEAAERLGVDVVVGSERKQALADLVPGKTLALDFYNPKAATQTIVAFSKDYPLDGVLAVDDDTTVLGAMASEALGLPHNRVSAVAVTRNKHRLRMLLSQAGLLSPPFSLFDIADDPARAAGQVPFPCVVKPLCLSASRGVMRANDPEQFVAVFERLGRLLQTPDVVERKDPLARQILVEGYIPGVEVALEGLLVKGELTVLALFDKPDPLDGPYFEETLYITPSRLPEAVQYDIAQCTARAARAIGLEEGPVHAELRVNDYGAWLIEMAARSIGGLCSRTLRFGTGMSLEEVILLQAMGADVGAYDRDRLAAGVMMLPIPHHGILREVHGQDAAVQVPNIESLDITMPIGQEVIPLPEGAQYLGFLFARAETPERVEAALREAHRQLTFVIEPKA</sequence>
<keyword evidence="7" id="KW-1185">Reference proteome</keyword>
<dbReference type="Gene3D" id="3.30.470.20">
    <property type="entry name" value="ATP-grasp fold, B domain"/>
    <property type="match status" value="1"/>
</dbReference>
<dbReference type="GO" id="GO:0046872">
    <property type="term" value="F:metal ion binding"/>
    <property type="evidence" value="ECO:0007669"/>
    <property type="project" value="InterPro"/>
</dbReference>
<dbReference type="Proteomes" id="UP000019141">
    <property type="component" value="Unassembled WGS sequence"/>
</dbReference>
<dbReference type="Pfam" id="PF18603">
    <property type="entry name" value="LAL_C2"/>
    <property type="match status" value="1"/>
</dbReference>
<organism evidence="6 7">
    <name type="scientific">Entotheonella factor</name>
    <dbReference type="NCBI Taxonomy" id="1429438"/>
    <lineage>
        <taxon>Bacteria</taxon>
        <taxon>Pseudomonadati</taxon>
        <taxon>Nitrospinota/Tectimicrobiota group</taxon>
        <taxon>Candidatus Tectimicrobiota</taxon>
        <taxon>Candidatus Entotheonellia</taxon>
        <taxon>Candidatus Entotheonellales</taxon>
        <taxon>Candidatus Entotheonellaceae</taxon>
        <taxon>Candidatus Entotheonella</taxon>
    </lineage>
</organism>
<dbReference type="PANTHER" id="PTHR43585:SF2">
    <property type="entry name" value="ATP-GRASP ENZYME FSQD"/>
    <property type="match status" value="1"/>
</dbReference>
<evidence type="ECO:0000256" key="1">
    <source>
        <dbReference type="ARBA" id="ARBA00022598"/>
    </source>
</evidence>
<dbReference type="InterPro" id="IPR040570">
    <property type="entry name" value="LAL_C2"/>
</dbReference>